<name>A0A135U6R3_9PEZI</name>
<dbReference type="Proteomes" id="UP000070054">
    <property type="component" value="Unassembled WGS sequence"/>
</dbReference>
<keyword evidence="3" id="KW-1185">Reference proteome</keyword>
<feature type="compositionally biased region" description="Acidic residues" evidence="1">
    <location>
        <begin position="37"/>
        <end position="48"/>
    </location>
</feature>
<dbReference type="EMBL" id="JEMN01000806">
    <property type="protein sequence ID" value="KXH56086.1"/>
    <property type="molecule type" value="Genomic_DNA"/>
</dbReference>
<sequence length="98" mass="10578">MHRTRAVFQMSSADAAELFLDTLSDDELEAGGHSMCDVDEDLFDGEGDESYRSDMSDVESGEDSDLSEGGKLDDDHGDSDVSDESYGPGAEEDDSDIE</sequence>
<comment type="caution">
    <text evidence="2">The sequence shown here is derived from an EMBL/GenBank/DDBJ whole genome shotgun (WGS) entry which is preliminary data.</text>
</comment>
<organism evidence="2 3">
    <name type="scientific">Colletotrichum nymphaeae SA-01</name>
    <dbReference type="NCBI Taxonomy" id="1460502"/>
    <lineage>
        <taxon>Eukaryota</taxon>
        <taxon>Fungi</taxon>
        <taxon>Dikarya</taxon>
        <taxon>Ascomycota</taxon>
        <taxon>Pezizomycotina</taxon>
        <taxon>Sordariomycetes</taxon>
        <taxon>Hypocreomycetidae</taxon>
        <taxon>Glomerellales</taxon>
        <taxon>Glomerellaceae</taxon>
        <taxon>Colletotrichum</taxon>
        <taxon>Colletotrichum acutatum species complex</taxon>
    </lineage>
</organism>
<accession>A0A135U6R3</accession>
<feature type="compositionally biased region" description="Acidic residues" evidence="1">
    <location>
        <begin position="56"/>
        <end position="66"/>
    </location>
</feature>
<proteinExistence type="predicted"/>
<reference evidence="2 3" key="1">
    <citation type="submission" date="2014-02" db="EMBL/GenBank/DDBJ databases">
        <title>The genome sequence of Colletotrichum nymphaeae SA-01.</title>
        <authorList>
            <person name="Baroncelli R."/>
            <person name="Thon M.R."/>
        </authorList>
    </citation>
    <scope>NUCLEOTIDE SEQUENCE [LARGE SCALE GENOMIC DNA]</scope>
    <source>
        <strain evidence="2 3">SA-01</strain>
    </source>
</reference>
<feature type="region of interest" description="Disordered" evidence="1">
    <location>
        <begin position="28"/>
        <end position="98"/>
    </location>
</feature>
<evidence type="ECO:0000256" key="1">
    <source>
        <dbReference type="SAM" id="MobiDB-lite"/>
    </source>
</evidence>
<protein>
    <submittedName>
        <fullName evidence="2">Uncharacterized protein</fullName>
    </submittedName>
</protein>
<evidence type="ECO:0000313" key="2">
    <source>
        <dbReference type="EMBL" id="KXH56086.1"/>
    </source>
</evidence>
<evidence type="ECO:0000313" key="3">
    <source>
        <dbReference type="Proteomes" id="UP000070054"/>
    </source>
</evidence>
<dbReference type="AlphaFoldDB" id="A0A135U6R3"/>
<gene>
    <name evidence="2" type="ORF">CNYM01_14338</name>
</gene>